<dbReference type="GO" id="GO:1990904">
    <property type="term" value="C:ribonucleoprotein complex"/>
    <property type="evidence" value="ECO:0007669"/>
    <property type="project" value="UniProtKB-KW"/>
</dbReference>
<comment type="function">
    <text evidence="4">Forms part of the ribosomal stalk, playing a central role in the interaction of the ribosome with GTP-bound translation factors.</text>
</comment>
<dbReference type="HAMAP" id="MF_01478">
    <property type="entry name" value="Ribosomal_L12_arch"/>
    <property type="match status" value="1"/>
</dbReference>
<evidence type="ECO:0000313" key="6">
    <source>
        <dbReference type="EMBL" id="PUA32917.1"/>
    </source>
</evidence>
<evidence type="ECO:0000256" key="1">
    <source>
        <dbReference type="ARBA" id="ARBA00005436"/>
    </source>
</evidence>
<sequence>MEYIYAALLLHKAGKPVNEEGVKSVLSAAGIQPDESRVKALVAALSEINIDEVLKGAMATPFVAATAPTAPAQPEAKPKEEKKEEAKKKEEEEALAGLSALFG</sequence>
<organism evidence="6 7">
    <name type="scientific">Candidatus Terraquivivens tikiterensis</name>
    <dbReference type="NCBI Taxonomy" id="1980982"/>
    <lineage>
        <taxon>Archaea</taxon>
        <taxon>Nitrososphaerota</taxon>
        <taxon>Candidatus Wolframiiraptoraceae</taxon>
        <taxon>Candidatus Terraquivivens</taxon>
    </lineage>
</organism>
<dbReference type="InterPro" id="IPR038716">
    <property type="entry name" value="P1/P2_N_sf"/>
</dbReference>
<evidence type="ECO:0000256" key="2">
    <source>
        <dbReference type="ARBA" id="ARBA00022980"/>
    </source>
</evidence>
<proteinExistence type="inferred from homology"/>
<evidence type="ECO:0000256" key="3">
    <source>
        <dbReference type="ARBA" id="ARBA00023274"/>
    </source>
</evidence>
<dbReference type="GO" id="GO:0006414">
    <property type="term" value="P:translational elongation"/>
    <property type="evidence" value="ECO:0007669"/>
    <property type="project" value="InterPro"/>
</dbReference>
<accession>A0A2R7Y6B9</accession>
<keyword evidence="3 4" id="KW-0687">Ribonucleoprotein</keyword>
<keyword evidence="2 4" id="KW-0689">Ribosomal protein</keyword>
<evidence type="ECO:0000313" key="7">
    <source>
        <dbReference type="Proteomes" id="UP000244066"/>
    </source>
</evidence>
<feature type="compositionally biased region" description="Low complexity" evidence="5">
    <location>
        <begin position="65"/>
        <end position="75"/>
    </location>
</feature>
<dbReference type="InterPro" id="IPR027534">
    <property type="entry name" value="Ribosomal_P1/P2"/>
</dbReference>
<dbReference type="GO" id="GO:0003735">
    <property type="term" value="F:structural constituent of ribosome"/>
    <property type="evidence" value="ECO:0007669"/>
    <property type="project" value="InterPro"/>
</dbReference>
<evidence type="ECO:0000256" key="4">
    <source>
        <dbReference type="HAMAP-Rule" id="MF_01478"/>
    </source>
</evidence>
<dbReference type="EMBL" id="NDWU01000006">
    <property type="protein sequence ID" value="PUA32917.1"/>
    <property type="molecule type" value="Genomic_DNA"/>
</dbReference>
<dbReference type="InterPro" id="IPR022295">
    <property type="entry name" value="Ribosomal_P1_arc"/>
</dbReference>
<dbReference type="Pfam" id="PF00428">
    <property type="entry name" value="Ribosomal_60s"/>
    <property type="match status" value="1"/>
</dbReference>
<dbReference type="GO" id="GO:0005840">
    <property type="term" value="C:ribosome"/>
    <property type="evidence" value="ECO:0007669"/>
    <property type="project" value="UniProtKB-KW"/>
</dbReference>
<reference evidence="6 7" key="1">
    <citation type="submission" date="2017-04" db="EMBL/GenBank/DDBJ databases">
        <title>Draft Aigarchaeota genome from a New Zealand hot spring.</title>
        <authorList>
            <person name="Reysenbach A.-L."/>
            <person name="Donaho J.A."/>
            <person name="Gerhart J."/>
            <person name="Kelley J.F."/>
            <person name="Kouba K."/>
            <person name="Podar M."/>
            <person name="Stott M."/>
        </authorList>
    </citation>
    <scope>NUCLEOTIDE SEQUENCE [LARGE SCALE GENOMIC DNA]</scope>
    <source>
        <strain evidence="6">NZ13_MG1</strain>
    </source>
</reference>
<dbReference type="AlphaFoldDB" id="A0A2R7Y6B9"/>
<gene>
    <name evidence="4" type="primary">rpl12</name>
    <name evidence="6" type="ORF">B9J98_03240</name>
</gene>
<dbReference type="CDD" id="cd05832">
    <property type="entry name" value="Ribosomal_L12p"/>
    <property type="match status" value="1"/>
</dbReference>
<dbReference type="FunFam" id="1.10.10.1410:FF:000002">
    <property type="entry name" value="60S acidic ribosomal protein P2"/>
    <property type="match status" value="1"/>
</dbReference>
<comment type="similarity">
    <text evidence="1 4">Belongs to the eukaryotic ribosomal protein P1/P2 family.</text>
</comment>
<protein>
    <recommendedName>
        <fullName evidence="4">Large ribosomal subunit protein P1</fullName>
    </recommendedName>
</protein>
<evidence type="ECO:0000256" key="5">
    <source>
        <dbReference type="SAM" id="MobiDB-lite"/>
    </source>
</evidence>
<comment type="subunit">
    <text evidence="4">Part of the 50S ribosomal subunit. Homodimer, it forms part of the ribosomal stalk which helps the ribosome interact with GTP-bound translation factors. Forms a heptameric L10(L12)2(L12)2(L12)2 complex, where L10 forms an elongated spine to which the L12 dimers bind in a sequential fashion.</text>
</comment>
<feature type="region of interest" description="Disordered" evidence="5">
    <location>
        <begin position="65"/>
        <end position="103"/>
    </location>
</feature>
<dbReference type="Gene3D" id="1.10.10.1410">
    <property type="match status" value="1"/>
</dbReference>
<name>A0A2R7Y6B9_9ARCH</name>
<feature type="compositionally biased region" description="Basic and acidic residues" evidence="5">
    <location>
        <begin position="76"/>
        <end position="91"/>
    </location>
</feature>
<dbReference type="NCBIfam" id="TIGR03685">
    <property type="entry name" value="ribo_P1_arch"/>
    <property type="match status" value="1"/>
</dbReference>
<comment type="caution">
    <text evidence="6">The sequence shown here is derived from an EMBL/GenBank/DDBJ whole genome shotgun (WGS) entry which is preliminary data.</text>
</comment>
<dbReference type="Proteomes" id="UP000244066">
    <property type="component" value="Unassembled WGS sequence"/>
</dbReference>